<evidence type="ECO:0000313" key="2">
    <source>
        <dbReference type="EMBL" id="GGD91872.1"/>
    </source>
</evidence>
<gene>
    <name evidence="2" type="ORF">GCM10011390_08250</name>
</gene>
<dbReference type="AlphaFoldDB" id="A0A916ZEE5"/>
<dbReference type="Gene3D" id="2.40.10.220">
    <property type="entry name" value="predicted glycosyltransferase like domains"/>
    <property type="match status" value="1"/>
</dbReference>
<keyword evidence="3" id="KW-1185">Reference proteome</keyword>
<dbReference type="GO" id="GO:0035438">
    <property type="term" value="F:cyclic-di-GMP binding"/>
    <property type="evidence" value="ECO:0007669"/>
    <property type="project" value="InterPro"/>
</dbReference>
<protein>
    <recommendedName>
        <fullName evidence="1">PilZ domain-containing protein</fullName>
    </recommendedName>
</protein>
<dbReference type="EMBL" id="BMIQ01000001">
    <property type="protein sequence ID" value="GGD91872.1"/>
    <property type="molecule type" value="Genomic_DNA"/>
</dbReference>
<sequence>MSALIYEEGHAAEEADGAERRIAPRTKVLKRAQVLFNNNFSVFDCVVRNISSTGALLTIDEAAHLPKEFGVRIGDDRTIRPARLVYRRGTFAGIRFLDFVDEEEELTLPNSPMASAAPPEAHPSQTIAKLVPEPLPRALTRHFRWN</sequence>
<comment type="caution">
    <text evidence="2">The sequence shown here is derived from an EMBL/GenBank/DDBJ whole genome shotgun (WGS) entry which is preliminary data.</text>
</comment>
<name>A0A916ZEE5_9HYPH</name>
<reference evidence="2" key="1">
    <citation type="journal article" date="2014" name="Int. J. Syst. Evol. Microbiol.">
        <title>Complete genome sequence of Corynebacterium casei LMG S-19264T (=DSM 44701T), isolated from a smear-ripened cheese.</title>
        <authorList>
            <consortium name="US DOE Joint Genome Institute (JGI-PGF)"/>
            <person name="Walter F."/>
            <person name="Albersmeier A."/>
            <person name="Kalinowski J."/>
            <person name="Ruckert C."/>
        </authorList>
    </citation>
    <scope>NUCLEOTIDE SEQUENCE</scope>
    <source>
        <strain evidence="2">CGMCC 1.15367</strain>
    </source>
</reference>
<dbReference type="RefSeq" id="WP_188906919.1">
    <property type="nucleotide sequence ID" value="NZ_BMIQ01000001.1"/>
</dbReference>
<dbReference type="InterPro" id="IPR009875">
    <property type="entry name" value="PilZ_domain"/>
</dbReference>
<proteinExistence type="predicted"/>
<dbReference type="Proteomes" id="UP000644699">
    <property type="component" value="Unassembled WGS sequence"/>
</dbReference>
<feature type="domain" description="PilZ" evidence="1">
    <location>
        <begin position="19"/>
        <end position="105"/>
    </location>
</feature>
<organism evidence="2 3">
    <name type="scientific">Aureimonas endophytica</name>
    <dbReference type="NCBI Taxonomy" id="2027858"/>
    <lineage>
        <taxon>Bacteria</taxon>
        <taxon>Pseudomonadati</taxon>
        <taxon>Pseudomonadota</taxon>
        <taxon>Alphaproteobacteria</taxon>
        <taxon>Hyphomicrobiales</taxon>
        <taxon>Aurantimonadaceae</taxon>
        <taxon>Aureimonas</taxon>
    </lineage>
</organism>
<dbReference type="Pfam" id="PF07238">
    <property type="entry name" value="PilZ"/>
    <property type="match status" value="1"/>
</dbReference>
<dbReference type="SUPFAM" id="SSF141371">
    <property type="entry name" value="PilZ domain-like"/>
    <property type="match status" value="1"/>
</dbReference>
<evidence type="ECO:0000259" key="1">
    <source>
        <dbReference type="Pfam" id="PF07238"/>
    </source>
</evidence>
<accession>A0A916ZEE5</accession>
<reference evidence="2" key="2">
    <citation type="submission" date="2020-09" db="EMBL/GenBank/DDBJ databases">
        <authorList>
            <person name="Sun Q."/>
            <person name="Zhou Y."/>
        </authorList>
    </citation>
    <scope>NUCLEOTIDE SEQUENCE</scope>
    <source>
        <strain evidence="2">CGMCC 1.15367</strain>
    </source>
</reference>
<evidence type="ECO:0000313" key="3">
    <source>
        <dbReference type="Proteomes" id="UP000644699"/>
    </source>
</evidence>